<dbReference type="EMBL" id="WNWR01000196">
    <property type="protein sequence ID" value="KAE9989270.1"/>
    <property type="molecule type" value="Genomic_DNA"/>
</dbReference>
<evidence type="ECO:0000313" key="2">
    <source>
        <dbReference type="EMBL" id="KAE9989270.1"/>
    </source>
</evidence>
<accession>A0A8H3VI65</accession>
<comment type="caution">
    <text evidence="2">The sequence shown here is derived from an EMBL/GenBank/DDBJ whole genome shotgun (WGS) entry which is preliminary data.</text>
</comment>
<keyword evidence="3" id="KW-1185">Reference proteome</keyword>
<reference evidence="2 3" key="1">
    <citation type="submission" date="2019-07" db="EMBL/GenBank/DDBJ databases">
        <title>Venturia inaequalis Genome Resource.</title>
        <authorList>
            <person name="Lichtner F.J."/>
        </authorList>
    </citation>
    <scope>NUCLEOTIDE SEQUENCE [LARGE SCALE GENOMIC DNA]</scope>
    <source>
        <strain evidence="1">Bline_iso_100314</strain>
        <strain evidence="2 3">DMI_063113</strain>
    </source>
</reference>
<evidence type="ECO:0000313" key="1">
    <source>
        <dbReference type="EMBL" id="KAE9984503.1"/>
    </source>
</evidence>
<dbReference type="Proteomes" id="UP000433883">
    <property type="component" value="Unassembled WGS sequence"/>
</dbReference>
<dbReference type="AlphaFoldDB" id="A0A8H3VI65"/>
<gene>
    <name evidence="1" type="ORF">BLS_002205</name>
    <name evidence="2" type="ORF">EG327_002928</name>
</gene>
<evidence type="ECO:0000313" key="3">
    <source>
        <dbReference type="Proteomes" id="UP000490939"/>
    </source>
</evidence>
<protein>
    <submittedName>
        <fullName evidence="2">Uncharacterized protein</fullName>
    </submittedName>
</protein>
<name>A0A8H3VI65_VENIN</name>
<dbReference type="EMBL" id="WNWQ01000016">
    <property type="protein sequence ID" value="KAE9984503.1"/>
    <property type="molecule type" value="Genomic_DNA"/>
</dbReference>
<proteinExistence type="predicted"/>
<dbReference type="OrthoDB" id="4820608at2759"/>
<dbReference type="Proteomes" id="UP000490939">
    <property type="component" value="Unassembled WGS sequence"/>
</dbReference>
<organism evidence="2 3">
    <name type="scientific">Venturia inaequalis</name>
    <name type="common">Apple scab fungus</name>
    <dbReference type="NCBI Taxonomy" id="5025"/>
    <lineage>
        <taxon>Eukaryota</taxon>
        <taxon>Fungi</taxon>
        <taxon>Dikarya</taxon>
        <taxon>Ascomycota</taxon>
        <taxon>Pezizomycotina</taxon>
        <taxon>Dothideomycetes</taxon>
        <taxon>Pleosporomycetidae</taxon>
        <taxon>Venturiales</taxon>
        <taxon>Venturiaceae</taxon>
        <taxon>Venturia</taxon>
    </lineage>
</organism>
<sequence length="197" mass="21261">MKYLTQVLAMVTAATAQQFDDTFDDLTSNVAAPLTSPVGVYHGLAYKGAVVLRPKTDLASLEPHSPAQFAGAFSASDLLQTGDLKLRSYVTITRDSTVRSFDFQSFYFGFGTDTATTVGVAQAGVLSVLAYDVNGKQLPVVTFPYAPNRATKADLLFAQLPITFAFLQNVTLAVATSEPIAERTFIGIDDVRHFNHL</sequence>